<evidence type="ECO:0000259" key="1">
    <source>
        <dbReference type="PROSITE" id="PS50076"/>
    </source>
</evidence>
<organism evidence="2 3">
    <name type="scientific">Cryobacterium algoricola</name>
    <dbReference type="NCBI Taxonomy" id="1259183"/>
    <lineage>
        <taxon>Bacteria</taxon>
        <taxon>Bacillati</taxon>
        <taxon>Actinomycetota</taxon>
        <taxon>Actinomycetes</taxon>
        <taxon>Micrococcales</taxon>
        <taxon>Microbacteriaceae</taxon>
        <taxon>Cryobacterium</taxon>
    </lineage>
</organism>
<dbReference type="RefSeq" id="WP_134535116.1">
    <property type="nucleotide sequence ID" value="NZ_SOFG01000016.1"/>
</dbReference>
<dbReference type="InterPro" id="IPR001623">
    <property type="entry name" value="DnaJ_domain"/>
</dbReference>
<dbReference type="CDD" id="cd06257">
    <property type="entry name" value="DnaJ"/>
    <property type="match status" value="1"/>
</dbReference>
<gene>
    <name evidence="2" type="ORF">E3O44_12535</name>
</gene>
<evidence type="ECO:0000313" key="2">
    <source>
        <dbReference type="EMBL" id="TFB85822.1"/>
    </source>
</evidence>
<dbReference type="Proteomes" id="UP000297608">
    <property type="component" value="Unassembled WGS sequence"/>
</dbReference>
<protein>
    <submittedName>
        <fullName evidence="2">J domain-containing protein</fullName>
    </submittedName>
</protein>
<proteinExistence type="predicted"/>
<dbReference type="Gene3D" id="1.10.287.110">
    <property type="entry name" value="DnaJ domain"/>
    <property type="match status" value="1"/>
</dbReference>
<dbReference type="InterPro" id="IPR036869">
    <property type="entry name" value="J_dom_sf"/>
</dbReference>
<name>A0ABY2IB37_9MICO</name>
<keyword evidence="3" id="KW-1185">Reference proteome</keyword>
<evidence type="ECO:0000313" key="3">
    <source>
        <dbReference type="Proteomes" id="UP000297608"/>
    </source>
</evidence>
<feature type="domain" description="J" evidence="1">
    <location>
        <begin position="143"/>
        <end position="193"/>
    </location>
</feature>
<comment type="caution">
    <text evidence="2">The sequence shown here is derived from an EMBL/GenBank/DDBJ whole genome shotgun (WGS) entry which is preliminary data.</text>
</comment>
<dbReference type="SUPFAM" id="SSF46565">
    <property type="entry name" value="Chaperone J-domain"/>
    <property type="match status" value="1"/>
</dbReference>
<dbReference type="Pfam" id="PF00226">
    <property type="entry name" value="DnaJ"/>
    <property type="match status" value="1"/>
</dbReference>
<dbReference type="PROSITE" id="PS50076">
    <property type="entry name" value="DNAJ_2"/>
    <property type="match status" value="1"/>
</dbReference>
<dbReference type="EMBL" id="SOFG01000016">
    <property type="protein sequence ID" value="TFB85822.1"/>
    <property type="molecule type" value="Genomic_DNA"/>
</dbReference>
<dbReference type="SMART" id="SM00271">
    <property type="entry name" value="DnaJ"/>
    <property type="match status" value="1"/>
</dbReference>
<reference evidence="2 3" key="1">
    <citation type="submission" date="2019-03" db="EMBL/GenBank/DDBJ databases">
        <title>Genomics of glacier-inhabiting Cryobacterium strains.</title>
        <authorList>
            <person name="Liu Q."/>
            <person name="Xin Y.-H."/>
        </authorList>
    </citation>
    <scope>NUCLEOTIDE SEQUENCE [LARGE SCALE GENOMIC DNA]</scope>
    <source>
        <strain evidence="2 3">MDB2-B</strain>
    </source>
</reference>
<accession>A0ABY2IB37</accession>
<sequence length="193" mass="22068">MIDAYPLQWPSAWPRTQHPRTSQFQVSQNEAQNGLIRELQLLGAKDIVISTNVALRRDGAPYASRRDPDDRGVAVYFKLNGEDQCIPCDKWYTIRENMRAIHKTVEALRGLERWGAKEMVNAAFRGFKALPATSIVTPYQSRTWWDVLEVSQSASPETIKAAYRSLLLKNHPDQGGELYRFNEIQKAYKEATV</sequence>